<dbReference type="Proteomes" id="UP001185092">
    <property type="component" value="Unassembled WGS sequence"/>
</dbReference>
<evidence type="ECO:0000313" key="3">
    <source>
        <dbReference type="EMBL" id="MDR6239848.1"/>
    </source>
</evidence>
<keyword evidence="1" id="KW-0732">Signal</keyword>
<feature type="chain" id="PRO_5041916426" description="Secretion system C-terminal sorting domain-containing protein" evidence="1">
    <location>
        <begin position="21"/>
        <end position="626"/>
    </location>
</feature>
<name>A0AAE4BTH6_9BACT</name>
<organism evidence="3 4">
    <name type="scientific">Aureibacter tunicatorum</name>
    <dbReference type="NCBI Taxonomy" id="866807"/>
    <lineage>
        <taxon>Bacteria</taxon>
        <taxon>Pseudomonadati</taxon>
        <taxon>Bacteroidota</taxon>
        <taxon>Cytophagia</taxon>
        <taxon>Cytophagales</taxon>
        <taxon>Persicobacteraceae</taxon>
        <taxon>Aureibacter</taxon>
    </lineage>
</organism>
<gene>
    <name evidence="3" type="ORF">HNQ88_002896</name>
</gene>
<evidence type="ECO:0000259" key="2">
    <source>
        <dbReference type="Pfam" id="PF18962"/>
    </source>
</evidence>
<accession>A0AAE4BTH6</accession>
<feature type="domain" description="Secretion system C-terminal sorting" evidence="2">
    <location>
        <begin position="565"/>
        <end position="624"/>
    </location>
</feature>
<comment type="caution">
    <text evidence="3">The sequence shown here is derived from an EMBL/GenBank/DDBJ whole genome shotgun (WGS) entry which is preliminary data.</text>
</comment>
<sequence>MKKIFTTLAFAALLAGSAKAQFVFPIELEGSYDNQGVKTVIMESNPLVGQVLFTGGVDQVVSNGQYDQDGNWVLNADWEANSIIADAKQWHDFIGFTPDNESSDLGWVTINHERVDQNDQLGDGGGMTVFKVKRADDGTLEIVEQTLDGFGTGDFFNVDFAGTVGETGMNCGGINSADGRIWTAEEWWRNSAESIADGLRNTEFTIGEGWDESSPYYGETIEMYQNLNYMVEVDPRSAKAIRKQYNWGKFPFEGGAVMPDNKTVYMGADASAGTFTKFVADTPNDFTKGTLYAYKHDNEGDKWIELDVSTIDGAINAYKNALDNGASMFRRLEWVVEIGGKIYMTETGRDGIGSAYTDHPNAVLNPHIFDEVRERHPEMAGKPDEVVESFIRDEDGFADYYGRVLEYNPETQTVKTFLKGGPYFAQEEVAAEDYPSKHLSNPDGLTVLTVRNKNFMIIQEDLNGSSHGRVPAGAAARTCEMWLLDMDIVNPTIDDLHRIAVVPNGAEVTGARATSDGNTLMFNAQHPSADTESNGNSFTYAISGWKEVVQGLTAIDDAKREGVSVYPNPVSRWLNLSEVTDVAIYSQSGQRLKVERNTKKIDVSDLTPGLYILKTAKGETVKVIVK</sequence>
<proteinExistence type="predicted"/>
<protein>
    <recommendedName>
        <fullName evidence="2">Secretion system C-terminal sorting domain-containing protein</fullName>
    </recommendedName>
</protein>
<dbReference type="Pfam" id="PF05787">
    <property type="entry name" value="PhoX"/>
    <property type="match status" value="1"/>
</dbReference>
<feature type="signal peptide" evidence="1">
    <location>
        <begin position="1"/>
        <end position="20"/>
    </location>
</feature>
<keyword evidence="4" id="KW-1185">Reference proteome</keyword>
<dbReference type="RefSeq" id="WP_309939650.1">
    <property type="nucleotide sequence ID" value="NZ_AP025305.1"/>
</dbReference>
<reference evidence="3" key="1">
    <citation type="submission" date="2023-07" db="EMBL/GenBank/DDBJ databases">
        <title>Genomic Encyclopedia of Type Strains, Phase IV (KMG-IV): sequencing the most valuable type-strain genomes for metagenomic binning, comparative biology and taxonomic classification.</title>
        <authorList>
            <person name="Goeker M."/>
        </authorList>
    </citation>
    <scope>NUCLEOTIDE SEQUENCE</scope>
    <source>
        <strain evidence="3">DSM 26174</strain>
    </source>
</reference>
<dbReference type="EMBL" id="JAVDQD010000003">
    <property type="protein sequence ID" value="MDR6239848.1"/>
    <property type="molecule type" value="Genomic_DNA"/>
</dbReference>
<evidence type="ECO:0000256" key="1">
    <source>
        <dbReference type="SAM" id="SignalP"/>
    </source>
</evidence>
<dbReference type="InterPro" id="IPR008557">
    <property type="entry name" value="PhoX"/>
</dbReference>
<dbReference type="InterPro" id="IPR026444">
    <property type="entry name" value="Secre_tail"/>
</dbReference>
<evidence type="ECO:0000313" key="4">
    <source>
        <dbReference type="Proteomes" id="UP001185092"/>
    </source>
</evidence>
<dbReference type="NCBIfam" id="TIGR04183">
    <property type="entry name" value="Por_Secre_tail"/>
    <property type="match status" value="1"/>
</dbReference>
<dbReference type="Pfam" id="PF18962">
    <property type="entry name" value="Por_Secre_tail"/>
    <property type="match status" value="1"/>
</dbReference>
<dbReference type="PANTHER" id="PTHR35399">
    <property type="entry name" value="SLR8030 PROTEIN"/>
    <property type="match status" value="1"/>
</dbReference>
<dbReference type="PANTHER" id="PTHR35399:SF2">
    <property type="entry name" value="DUF839 DOMAIN-CONTAINING PROTEIN"/>
    <property type="match status" value="1"/>
</dbReference>
<dbReference type="AlphaFoldDB" id="A0AAE4BTH6"/>